<dbReference type="VEuPathDB" id="VectorBase:ADIR014341"/>
<dbReference type="EnsemblMetazoa" id="ADIR014341-RA">
    <property type="protein sequence ID" value="ADIR014341-PA"/>
    <property type="gene ID" value="ADIR014341"/>
</dbReference>
<evidence type="ECO:0000313" key="2">
    <source>
        <dbReference type="EnsemblMetazoa" id="ADIR014341-PA"/>
    </source>
</evidence>
<name>A0A182NWT1_9DIPT</name>
<evidence type="ECO:0000313" key="3">
    <source>
        <dbReference type="Proteomes" id="UP000075884"/>
    </source>
</evidence>
<reference evidence="3" key="1">
    <citation type="submission" date="2013-03" db="EMBL/GenBank/DDBJ databases">
        <title>The Genome Sequence of Anopheles dirus WRAIR2.</title>
        <authorList>
            <consortium name="The Broad Institute Genomics Platform"/>
            <person name="Neafsey D.E."/>
            <person name="Walton C."/>
            <person name="Walker B."/>
            <person name="Young S.K."/>
            <person name="Zeng Q."/>
            <person name="Gargeya S."/>
            <person name="Fitzgerald M."/>
            <person name="Haas B."/>
            <person name="Abouelleil A."/>
            <person name="Allen A.W."/>
            <person name="Alvarado L."/>
            <person name="Arachchi H.M."/>
            <person name="Berlin A.M."/>
            <person name="Chapman S.B."/>
            <person name="Gainer-Dewar J."/>
            <person name="Goldberg J."/>
            <person name="Griggs A."/>
            <person name="Gujja S."/>
            <person name="Hansen M."/>
            <person name="Howarth C."/>
            <person name="Imamovic A."/>
            <person name="Ireland A."/>
            <person name="Larimer J."/>
            <person name="McCowan C."/>
            <person name="Murphy C."/>
            <person name="Pearson M."/>
            <person name="Poon T.W."/>
            <person name="Priest M."/>
            <person name="Roberts A."/>
            <person name="Saif S."/>
            <person name="Shea T."/>
            <person name="Sisk P."/>
            <person name="Sykes S."/>
            <person name="Wortman J."/>
            <person name="Nusbaum C."/>
            <person name="Birren B."/>
        </authorList>
    </citation>
    <scope>NUCLEOTIDE SEQUENCE [LARGE SCALE GENOMIC DNA]</scope>
    <source>
        <strain evidence="3">WRAIR2</strain>
    </source>
</reference>
<keyword evidence="3" id="KW-1185">Reference proteome</keyword>
<evidence type="ECO:0000256" key="1">
    <source>
        <dbReference type="SAM" id="MobiDB-lite"/>
    </source>
</evidence>
<protein>
    <submittedName>
        <fullName evidence="2">Uncharacterized protein</fullName>
    </submittedName>
</protein>
<reference evidence="2" key="2">
    <citation type="submission" date="2020-05" db="UniProtKB">
        <authorList>
            <consortium name="EnsemblMetazoa"/>
        </authorList>
    </citation>
    <scope>IDENTIFICATION</scope>
    <source>
        <strain evidence="2">WRAIR2</strain>
    </source>
</reference>
<sequence>MNNKLGPNYASHAKPTGNGIDGRALSGYAYDALYV</sequence>
<dbReference type="Proteomes" id="UP000075884">
    <property type="component" value="Unassembled WGS sequence"/>
</dbReference>
<feature type="region of interest" description="Disordered" evidence="1">
    <location>
        <begin position="1"/>
        <end position="20"/>
    </location>
</feature>
<dbReference type="AlphaFoldDB" id="A0A182NWT1"/>
<accession>A0A182NWT1</accession>
<proteinExistence type="predicted"/>
<organism evidence="2 3">
    <name type="scientific">Anopheles dirus</name>
    <dbReference type="NCBI Taxonomy" id="7168"/>
    <lineage>
        <taxon>Eukaryota</taxon>
        <taxon>Metazoa</taxon>
        <taxon>Ecdysozoa</taxon>
        <taxon>Arthropoda</taxon>
        <taxon>Hexapoda</taxon>
        <taxon>Insecta</taxon>
        <taxon>Pterygota</taxon>
        <taxon>Neoptera</taxon>
        <taxon>Endopterygota</taxon>
        <taxon>Diptera</taxon>
        <taxon>Nematocera</taxon>
        <taxon>Culicoidea</taxon>
        <taxon>Culicidae</taxon>
        <taxon>Anophelinae</taxon>
        <taxon>Anopheles</taxon>
    </lineage>
</organism>